<evidence type="ECO:0000256" key="6">
    <source>
        <dbReference type="ARBA" id="ARBA00022630"/>
    </source>
</evidence>
<proteinExistence type="inferred from homology"/>
<dbReference type="PANTHER" id="PTHR11806">
    <property type="entry name" value="GLUCOSE INHIBITED DIVISION PROTEIN A"/>
    <property type="match status" value="1"/>
</dbReference>
<dbReference type="Gene3D" id="3.50.50.60">
    <property type="entry name" value="FAD/NAD(P)-binding domain"/>
    <property type="match status" value="2"/>
</dbReference>
<keyword evidence="7 12" id="KW-0819">tRNA processing</keyword>
<keyword evidence="8 12" id="KW-0274">FAD</keyword>
<dbReference type="EMBL" id="FRAR01000016">
    <property type="protein sequence ID" value="SHK53454.1"/>
    <property type="molecule type" value="Genomic_DNA"/>
</dbReference>
<dbReference type="InterPro" id="IPR020595">
    <property type="entry name" value="MnmG-rel_CS"/>
</dbReference>
<dbReference type="InterPro" id="IPR040131">
    <property type="entry name" value="MnmG_N"/>
</dbReference>
<dbReference type="InterPro" id="IPR047001">
    <property type="entry name" value="MnmG_C_subdom"/>
</dbReference>
<comment type="similarity">
    <text evidence="3 12">Belongs to the MnmG family.</text>
</comment>
<evidence type="ECO:0000256" key="11">
    <source>
        <dbReference type="ARBA" id="ARBA00031800"/>
    </source>
</evidence>
<dbReference type="InterPro" id="IPR049312">
    <property type="entry name" value="GIDA_C_N"/>
</dbReference>
<dbReference type="STRING" id="1121421.SAMN02745123_02194"/>
<evidence type="ECO:0000259" key="13">
    <source>
        <dbReference type="SMART" id="SM01228"/>
    </source>
</evidence>
<comment type="function">
    <text evidence="2 12">NAD-binding protein involved in the addition of a carboxymethylaminomethyl (cmnm) group at the wobble position (U34) of certain tRNAs, forming tRNA-cmnm(5)s(2)U34.</text>
</comment>
<dbReference type="Pfam" id="PF01134">
    <property type="entry name" value="GIDA"/>
    <property type="match status" value="1"/>
</dbReference>
<dbReference type="Gene3D" id="1.10.10.1800">
    <property type="entry name" value="tRNA uridine 5-carboxymethylaminomethyl modification enzyme MnmG/GidA"/>
    <property type="match status" value="1"/>
</dbReference>
<dbReference type="FunFam" id="3.50.50.60:FF:000063">
    <property type="entry name" value="tRNA uridine 5-carboxymethylaminomethyl modification enzyme MnmG"/>
    <property type="match status" value="1"/>
</dbReference>
<dbReference type="InterPro" id="IPR004416">
    <property type="entry name" value="MnmG"/>
</dbReference>
<sequence length="632" mass="70564">MRYQAGNYDVIVVGAGHAGCEAALASARMGCKTLVLTLNMDNIALMPCNPAVGGPAKSHLVKEIDALGGQMGLTTDLTAIQMRMLNTGKGPAVHALRAQADKHRYQQMMKKTLETQENLDVKQLLVEEIVVKNGRVESVTTHIGAEFSARAVIVTAGTYLKGRIIIGNIHFPGGPNSQFPAVTLSDSLKDLGLELGRFKTGTPARVDQRTVDFSKMIIQPGDEVVHNFSFISPVKHREQVPCWLTYTSEETHQIIRDNLHRSPLYSGIIEGVGPRYCPSIEDKVVRFADKPQHQIFVEPEGLSTHEMYVQGMSTSLPPDVQLTMLRSIPGLERVEIMRPGYAIEYDYVVPTQLKTTLETKQISGLYTAGQINGTSGYEEAAAQGIMAGINAARQVKEEEPFTLSRAEAYIGVLIDDLVTKGTNEPYRLMTARSEYRLLLRQDNADHRLTKKGYEIGLVSEERYQRYLNKWSAITNEIQRLNKVVIPANEHTNNMLQQLNSSEILQSTPAINLLRRPEITYKVVSTLAPDFPSLQEEVIQEVDIEIKYEGYIQKQQAQVERFEKLENRKLREDIDYKTIRGLSSEAQQKLNNFKPASIGQASRISGVSPADISVLLVWLEQERRKTTGVTNDE</sequence>
<evidence type="ECO:0000256" key="4">
    <source>
        <dbReference type="ARBA" id="ARBA00020461"/>
    </source>
</evidence>
<dbReference type="OrthoDB" id="9815560at2"/>
<evidence type="ECO:0000313" key="14">
    <source>
        <dbReference type="EMBL" id="SHK53454.1"/>
    </source>
</evidence>
<dbReference type="AlphaFoldDB" id="A0A1M6T998"/>
<keyword evidence="5 12" id="KW-0963">Cytoplasm</keyword>
<dbReference type="PROSITE" id="PS01280">
    <property type="entry name" value="GIDA_1"/>
    <property type="match status" value="1"/>
</dbReference>
<dbReference type="FunFam" id="1.10.150.570:FF:000001">
    <property type="entry name" value="tRNA uridine 5-carboxymethylaminomethyl modification enzyme MnmG"/>
    <property type="match status" value="1"/>
</dbReference>
<keyword evidence="9 12" id="KW-0520">NAD</keyword>
<comment type="subcellular location">
    <subcellularLocation>
        <location evidence="12">Cytoplasm</location>
    </subcellularLocation>
</comment>
<gene>
    <name evidence="12" type="primary">mnmG</name>
    <name evidence="12" type="synonym">gidA</name>
    <name evidence="14" type="ORF">SAMN02745123_02194</name>
</gene>
<keyword evidence="15" id="KW-1185">Reference proteome</keyword>
<dbReference type="RefSeq" id="WP_072914443.1">
    <property type="nucleotide sequence ID" value="NZ_FRAR01000016.1"/>
</dbReference>
<organism evidence="14 15">
    <name type="scientific">Desulforamulus aeronauticus DSM 10349</name>
    <dbReference type="NCBI Taxonomy" id="1121421"/>
    <lineage>
        <taxon>Bacteria</taxon>
        <taxon>Bacillati</taxon>
        <taxon>Bacillota</taxon>
        <taxon>Clostridia</taxon>
        <taxon>Eubacteriales</taxon>
        <taxon>Peptococcaceae</taxon>
        <taxon>Desulforamulus</taxon>
    </lineage>
</organism>
<evidence type="ECO:0000256" key="5">
    <source>
        <dbReference type="ARBA" id="ARBA00022490"/>
    </source>
</evidence>
<keyword evidence="6 12" id="KW-0285">Flavoprotein</keyword>
<comment type="caution">
    <text evidence="12">Lacks conserved residue(s) required for the propagation of feature annotation.</text>
</comment>
<dbReference type="InterPro" id="IPR036188">
    <property type="entry name" value="FAD/NAD-bd_sf"/>
</dbReference>
<evidence type="ECO:0000256" key="10">
    <source>
        <dbReference type="ARBA" id="ARBA00025948"/>
    </source>
</evidence>
<comment type="subunit">
    <text evidence="10 12">Homodimer. Heterotetramer of two MnmE and two MnmG subunits.</text>
</comment>
<feature type="binding site" evidence="12">
    <location>
        <begin position="273"/>
        <end position="287"/>
    </location>
    <ligand>
        <name>NAD(+)</name>
        <dbReference type="ChEBI" id="CHEBI:57540"/>
    </ligand>
</feature>
<dbReference type="Pfam" id="PF21680">
    <property type="entry name" value="GIDA_C_1st"/>
    <property type="match status" value="1"/>
</dbReference>
<dbReference type="SMART" id="SM01228">
    <property type="entry name" value="GIDA_assoc_3"/>
    <property type="match status" value="1"/>
</dbReference>
<feature type="domain" description="tRNA uridine 5-carboxymethylaminomethyl modification enzyme C-terminal subdomain" evidence="13">
    <location>
        <begin position="545"/>
        <end position="616"/>
    </location>
</feature>
<dbReference type="GO" id="GO:0050660">
    <property type="term" value="F:flavin adenine dinucleotide binding"/>
    <property type="evidence" value="ECO:0007669"/>
    <property type="project" value="UniProtKB-UniRule"/>
</dbReference>
<dbReference type="Pfam" id="PF13932">
    <property type="entry name" value="SAM_GIDA_C"/>
    <property type="match status" value="1"/>
</dbReference>
<evidence type="ECO:0000313" key="15">
    <source>
        <dbReference type="Proteomes" id="UP000183997"/>
    </source>
</evidence>
<dbReference type="HAMAP" id="MF_00129">
    <property type="entry name" value="MnmG_GidA"/>
    <property type="match status" value="1"/>
</dbReference>
<reference evidence="15" key="1">
    <citation type="submission" date="2016-11" db="EMBL/GenBank/DDBJ databases">
        <authorList>
            <person name="Varghese N."/>
            <person name="Submissions S."/>
        </authorList>
    </citation>
    <scope>NUCLEOTIDE SEQUENCE [LARGE SCALE GENOMIC DNA]</scope>
    <source>
        <strain evidence="15">DSM 10349</strain>
    </source>
</reference>
<dbReference type="GO" id="GO:0002098">
    <property type="term" value="P:tRNA wobble uridine modification"/>
    <property type="evidence" value="ECO:0007669"/>
    <property type="project" value="InterPro"/>
</dbReference>
<dbReference type="PROSITE" id="PS01281">
    <property type="entry name" value="GIDA_2"/>
    <property type="match status" value="1"/>
</dbReference>
<dbReference type="GO" id="GO:0005829">
    <property type="term" value="C:cytosol"/>
    <property type="evidence" value="ECO:0007669"/>
    <property type="project" value="TreeGrafter"/>
</dbReference>
<comment type="cofactor">
    <cofactor evidence="1 12">
        <name>FAD</name>
        <dbReference type="ChEBI" id="CHEBI:57692"/>
    </cofactor>
</comment>
<evidence type="ECO:0000256" key="3">
    <source>
        <dbReference type="ARBA" id="ARBA00007653"/>
    </source>
</evidence>
<dbReference type="NCBIfam" id="TIGR00136">
    <property type="entry name" value="mnmG_gidA"/>
    <property type="match status" value="1"/>
</dbReference>
<evidence type="ECO:0000256" key="9">
    <source>
        <dbReference type="ARBA" id="ARBA00023027"/>
    </source>
</evidence>
<dbReference type="InterPro" id="IPR044920">
    <property type="entry name" value="MnmG_C_subdom_sf"/>
</dbReference>
<dbReference type="Proteomes" id="UP000183997">
    <property type="component" value="Unassembled WGS sequence"/>
</dbReference>
<evidence type="ECO:0000256" key="8">
    <source>
        <dbReference type="ARBA" id="ARBA00022827"/>
    </source>
</evidence>
<dbReference type="PANTHER" id="PTHR11806:SF0">
    <property type="entry name" value="PROTEIN MTO1 HOMOLOG, MITOCHONDRIAL"/>
    <property type="match status" value="1"/>
</dbReference>
<dbReference type="GO" id="GO:0030488">
    <property type="term" value="P:tRNA methylation"/>
    <property type="evidence" value="ECO:0007669"/>
    <property type="project" value="TreeGrafter"/>
</dbReference>
<evidence type="ECO:0000256" key="12">
    <source>
        <dbReference type="HAMAP-Rule" id="MF_00129"/>
    </source>
</evidence>
<feature type="binding site" evidence="12">
    <location>
        <begin position="14"/>
        <end position="19"/>
    </location>
    <ligand>
        <name>FAD</name>
        <dbReference type="ChEBI" id="CHEBI:57692"/>
    </ligand>
</feature>
<accession>A0A1M6T998</accession>
<evidence type="ECO:0000256" key="2">
    <source>
        <dbReference type="ARBA" id="ARBA00003717"/>
    </source>
</evidence>
<dbReference type="InterPro" id="IPR026904">
    <property type="entry name" value="MnmG_C"/>
</dbReference>
<dbReference type="FunFam" id="1.10.10.1800:FF:000001">
    <property type="entry name" value="tRNA uridine 5-carboxymethylaminomethyl modification enzyme MnmG"/>
    <property type="match status" value="1"/>
</dbReference>
<evidence type="ECO:0000256" key="7">
    <source>
        <dbReference type="ARBA" id="ARBA00022694"/>
    </source>
</evidence>
<dbReference type="SUPFAM" id="SSF51905">
    <property type="entry name" value="FAD/NAD(P)-binding domain"/>
    <property type="match status" value="1"/>
</dbReference>
<dbReference type="FunFam" id="3.50.50.60:FF:000002">
    <property type="entry name" value="tRNA uridine 5-carboxymethylaminomethyl modification enzyme MnmG"/>
    <property type="match status" value="1"/>
</dbReference>
<evidence type="ECO:0000256" key="1">
    <source>
        <dbReference type="ARBA" id="ARBA00001974"/>
    </source>
</evidence>
<name>A0A1M6T998_9FIRM</name>
<protein>
    <recommendedName>
        <fullName evidence="4 12">tRNA uridine 5-carboxymethylaminomethyl modification enzyme MnmG</fullName>
    </recommendedName>
    <alternativeName>
        <fullName evidence="11 12">Glucose-inhibited division protein A</fullName>
    </alternativeName>
</protein>
<dbReference type="Gene3D" id="1.10.150.570">
    <property type="entry name" value="GidA associated domain, C-terminal subdomain"/>
    <property type="match status" value="1"/>
</dbReference>
<dbReference type="InterPro" id="IPR002218">
    <property type="entry name" value="MnmG-rel"/>
</dbReference>